<proteinExistence type="predicted"/>
<evidence type="ECO:0000313" key="1">
    <source>
        <dbReference type="EMBL" id="CAB4682707.1"/>
    </source>
</evidence>
<evidence type="ECO:0000313" key="3">
    <source>
        <dbReference type="EMBL" id="CAB5078149.1"/>
    </source>
</evidence>
<dbReference type="EMBL" id="CAEZXB010000029">
    <property type="protein sequence ID" value="CAB4682707.1"/>
    <property type="molecule type" value="Genomic_DNA"/>
</dbReference>
<accession>A0A6J6N9A9</accession>
<reference evidence="1" key="1">
    <citation type="submission" date="2020-05" db="EMBL/GenBank/DDBJ databases">
        <authorList>
            <person name="Chiriac C."/>
            <person name="Salcher M."/>
            <person name="Ghai R."/>
            <person name="Kavagutti S V."/>
        </authorList>
    </citation>
    <scope>NUCLEOTIDE SEQUENCE</scope>
</reference>
<sequence length="318" mass="32347">MKKSISGLVVGTLALALGVIVGAAPAQAADATKLTISGGSGVFGLDPATITGTATAPGVVKFTVGGDVIKGCEAVATTTETPFTAKCAWVPAAPGAAVLGGLLTPSDAAKYAPAEAVPFNVKVGTPVQGVVSPIHIYVDTVLGSGTSGALAPRFGVSCAVSSEFIVGQTIVFRIYANNEDLGGAVMDSKNTAKAYIEIAGVKDPVQMSYGNHSGAAFWTGVLKTGTATGLYNTLGVISFKVTMIAKDTTTIKVLSTKLVPKVVDGVVQRSNGKIVYESMRVYKDAKVTPALKGATGTWQSNFMPTSQLTLYAVPTPKA</sequence>
<evidence type="ECO:0000313" key="2">
    <source>
        <dbReference type="EMBL" id="CAB4845113.1"/>
    </source>
</evidence>
<gene>
    <name evidence="1" type="ORF">UFOPK2342_01283</name>
    <name evidence="2" type="ORF">UFOPK3266_01413</name>
    <name evidence="3" type="ORF">UFOPK4367_01510</name>
</gene>
<dbReference type="EMBL" id="CAFBAA010000047">
    <property type="protein sequence ID" value="CAB4845113.1"/>
    <property type="molecule type" value="Genomic_DNA"/>
</dbReference>
<protein>
    <submittedName>
        <fullName evidence="1">Unannotated protein</fullName>
    </submittedName>
</protein>
<dbReference type="EMBL" id="CAFBRC010000149">
    <property type="protein sequence ID" value="CAB5078149.1"/>
    <property type="molecule type" value="Genomic_DNA"/>
</dbReference>
<organism evidence="1">
    <name type="scientific">freshwater metagenome</name>
    <dbReference type="NCBI Taxonomy" id="449393"/>
    <lineage>
        <taxon>unclassified sequences</taxon>
        <taxon>metagenomes</taxon>
        <taxon>ecological metagenomes</taxon>
    </lineage>
</organism>
<dbReference type="AlphaFoldDB" id="A0A6J6N9A9"/>
<name>A0A6J6N9A9_9ZZZZ</name>